<gene>
    <name evidence="7" type="primary">psaB</name>
    <name evidence="7" type="ORF">NCTC11546_00408</name>
</gene>
<dbReference type="Gene3D" id="1.25.40.10">
    <property type="entry name" value="Tetratricopeptide repeat domain"/>
    <property type="match status" value="1"/>
</dbReference>
<dbReference type="InterPro" id="IPR036737">
    <property type="entry name" value="OmpA-like_sf"/>
</dbReference>
<dbReference type="PANTHER" id="PTHR30329">
    <property type="entry name" value="STATOR ELEMENT OF FLAGELLAR MOTOR COMPLEX"/>
    <property type="match status" value="1"/>
</dbReference>
<keyword evidence="5" id="KW-0732">Signal</keyword>
<dbReference type="GO" id="GO:0009279">
    <property type="term" value="C:cell outer membrane"/>
    <property type="evidence" value="ECO:0007669"/>
    <property type="project" value="UniProtKB-SubCell"/>
</dbReference>
<dbReference type="RefSeq" id="WP_128090783.1">
    <property type="nucleotide sequence ID" value="NZ_UARG01000017.1"/>
</dbReference>
<keyword evidence="3" id="KW-0998">Cell outer membrane</keyword>
<dbReference type="InterPro" id="IPR006665">
    <property type="entry name" value="OmpA-like"/>
</dbReference>
<dbReference type="AlphaFoldDB" id="A0A2X2R7V4"/>
<evidence type="ECO:0000256" key="1">
    <source>
        <dbReference type="ARBA" id="ARBA00004442"/>
    </source>
</evidence>
<dbReference type="GO" id="GO:0016491">
    <property type="term" value="F:oxidoreductase activity"/>
    <property type="evidence" value="ECO:0007669"/>
    <property type="project" value="UniProtKB-KW"/>
</dbReference>
<dbReference type="Pfam" id="PF00691">
    <property type="entry name" value="OmpA"/>
    <property type="match status" value="1"/>
</dbReference>
<dbReference type="Proteomes" id="UP000249891">
    <property type="component" value="Unassembled WGS sequence"/>
</dbReference>
<dbReference type="Gene3D" id="2.60.40.1120">
    <property type="entry name" value="Carboxypeptidase-like, regulatory domain"/>
    <property type="match status" value="1"/>
</dbReference>
<evidence type="ECO:0000313" key="8">
    <source>
        <dbReference type="Proteomes" id="UP000249891"/>
    </source>
</evidence>
<dbReference type="InterPro" id="IPR011990">
    <property type="entry name" value="TPR-like_helical_dom_sf"/>
</dbReference>
<name>A0A2X2R7V4_CAPOC</name>
<evidence type="ECO:0000256" key="3">
    <source>
        <dbReference type="ARBA" id="ARBA00023237"/>
    </source>
</evidence>
<dbReference type="EMBL" id="UARG01000017">
    <property type="protein sequence ID" value="SQA77206.1"/>
    <property type="molecule type" value="Genomic_DNA"/>
</dbReference>
<reference evidence="7 8" key="1">
    <citation type="submission" date="2018-06" db="EMBL/GenBank/DDBJ databases">
        <authorList>
            <consortium name="Pathogen Informatics"/>
            <person name="Doyle S."/>
        </authorList>
    </citation>
    <scope>NUCLEOTIDE SEQUENCE [LARGE SCALE GENOMIC DNA]</scope>
    <source>
        <strain evidence="7 8">NCTC11546</strain>
    </source>
</reference>
<protein>
    <submittedName>
        <fullName evidence="7">Photosystem I P700 chlorophyll a apoprotein A2</fullName>
        <ecNumber evidence="7">1.97.1.12</ecNumber>
    </submittedName>
</protein>
<dbReference type="PANTHER" id="PTHR30329:SF21">
    <property type="entry name" value="LIPOPROTEIN YIAD-RELATED"/>
    <property type="match status" value="1"/>
</dbReference>
<dbReference type="InterPro" id="IPR050330">
    <property type="entry name" value="Bact_OuterMem_StrucFunc"/>
</dbReference>
<sequence>MKNMKIKVLFALFLGGCSLGFSQIKVSPVEIYNTVVDRGYEIQEVVERLGDYYYASKDYPKAFHWYEKLMKDGNYSPQPINRYRYAVVLQALGKKDEAKKQFNLFEVLTKKGDTPQTNPTPDCSREIIGTVTDAETGAKISGAQVYIFDSAMGALSSNTTDSKGSFTTKKLNCNFQNGFVEIVKKDYDIADTPIVFENNNTLKKTISLAPHTISLNEGDDLAPVFAIDNIHFNYGRTNIRYDASVQLAKIVAFLEANPTVKIAIKVHTDSRGEDGYNMNLTETQAQSIYQWLVSKGISPNRLTAKGYGETQLVNGCENGVPCSEEEHQANKRVEFIIIEK</sequence>
<dbReference type="SUPFAM" id="SSF103088">
    <property type="entry name" value="OmpA-like"/>
    <property type="match status" value="1"/>
</dbReference>
<proteinExistence type="predicted"/>
<evidence type="ECO:0000259" key="6">
    <source>
        <dbReference type="PROSITE" id="PS51123"/>
    </source>
</evidence>
<comment type="subcellular location">
    <subcellularLocation>
        <location evidence="1">Cell outer membrane</location>
    </subcellularLocation>
</comment>
<dbReference type="CDD" id="cd07185">
    <property type="entry name" value="OmpA_C-like"/>
    <property type="match status" value="1"/>
</dbReference>
<dbReference type="PRINTS" id="PR01021">
    <property type="entry name" value="OMPADOMAIN"/>
</dbReference>
<dbReference type="Pfam" id="PF13620">
    <property type="entry name" value="CarboxypepD_reg"/>
    <property type="match status" value="1"/>
</dbReference>
<keyword evidence="2 4" id="KW-0472">Membrane</keyword>
<dbReference type="EC" id="1.97.1.12" evidence="7"/>
<feature type="domain" description="OmpA-like" evidence="6">
    <location>
        <begin position="219"/>
        <end position="340"/>
    </location>
</feature>
<organism evidence="7 8">
    <name type="scientific">Capnocytophaga ochracea</name>
    <dbReference type="NCBI Taxonomy" id="1018"/>
    <lineage>
        <taxon>Bacteria</taxon>
        <taxon>Pseudomonadati</taxon>
        <taxon>Bacteroidota</taxon>
        <taxon>Flavobacteriia</taxon>
        <taxon>Flavobacteriales</taxon>
        <taxon>Flavobacteriaceae</taxon>
        <taxon>Capnocytophaga</taxon>
    </lineage>
</organism>
<dbReference type="SUPFAM" id="SSF49464">
    <property type="entry name" value="Carboxypeptidase regulatory domain-like"/>
    <property type="match status" value="1"/>
</dbReference>
<evidence type="ECO:0000256" key="2">
    <source>
        <dbReference type="ARBA" id="ARBA00023136"/>
    </source>
</evidence>
<keyword evidence="7" id="KW-0560">Oxidoreductase</keyword>
<dbReference type="PROSITE" id="PS51123">
    <property type="entry name" value="OMPA_2"/>
    <property type="match status" value="1"/>
</dbReference>
<evidence type="ECO:0000256" key="4">
    <source>
        <dbReference type="PROSITE-ProRule" id="PRU00473"/>
    </source>
</evidence>
<feature type="signal peptide" evidence="5">
    <location>
        <begin position="1"/>
        <end position="22"/>
    </location>
</feature>
<evidence type="ECO:0000313" key="7">
    <source>
        <dbReference type="EMBL" id="SQA77206.1"/>
    </source>
</evidence>
<dbReference type="InterPro" id="IPR006664">
    <property type="entry name" value="OMP_bac"/>
</dbReference>
<evidence type="ECO:0000256" key="5">
    <source>
        <dbReference type="SAM" id="SignalP"/>
    </source>
</evidence>
<dbReference type="SUPFAM" id="SSF81901">
    <property type="entry name" value="HCP-like"/>
    <property type="match status" value="1"/>
</dbReference>
<accession>A0A2X2R7V4</accession>
<dbReference type="InterPro" id="IPR008969">
    <property type="entry name" value="CarboxyPept-like_regulatory"/>
</dbReference>
<dbReference type="Gene3D" id="3.30.1330.60">
    <property type="entry name" value="OmpA-like domain"/>
    <property type="match status" value="1"/>
</dbReference>
<feature type="chain" id="PRO_5015889021" evidence="5">
    <location>
        <begin position="23"/>
        <end position="340"/>
    </location>
</feature>